<evidence type="ECO:0000313" key="5">
    <source>
        <dbReference type="Proteomes" id="UP000324897"/>
    </source>
</evidence>
<keyword evidence="2" id="KW-0806">Transcription termination</keyword>
<organism evidence="4 5">
    <name type="scientific">Eragrostis curvula</name>
    <name type="common">weeping love grass</name>
    <dbReference type="NCBI Taxonomy" id="38414"/>
    <lineage>
        <taxon>Eukaryota</taxon>
        <taxon>Viridiplantae</taxon>
        <taxon>Streptophyta</taxon>
        <taxon>Embryophyta</taxon>
        <taxon>Tracheophyta</taxon>
        <taxon>Spermatophyta</taxon>
        <taxon>Magnoliopsida</taxon>
        <taxon>Liliopsida</taxon>
        <taxon>Poales</taxon>
        <taxon>Poaceae</taxon>
        <taxon>PACMAD clade</taxon>
        <taxon>Chloridoideae</taxon>
        <taxon>Eragrostideae</taxon>
        <taxon>Eragrostidinae</taxon>
        <taxon>Eragrostis</taxon>
    </lineage>
</organism>
<evidence type="ECO:0000256" key="3">
    <source>
        <dbReference type="ARBA" id="ARBA00022946"/>
    </source>
</evidence>
<dbReference type="InterPro" id="IPR003690">
    <property type="entry name" value="MTERF"/>
</dbReference>
<comment type="caution">
    <text evidence="4">The sequence shown here is derived from an EMBL/GenBank/DDBJ whole genome shotgun (WGS) entry which is preliminary data.</text>
</comment>
<evidence type="ECO:0000256" key="2">
    <source>
        <dbReference type="ARBA" id="ARBA00022472"/>
    </source>
</evidence>
<protein>
    <submittedName>
        <fullName evidence="4">Uncharacterized protein</fullName>
    </submittedName>
</protein>
<proteinExistence type="inferred from homology"/>
<dbReference type="Pfam" id="PF02536">
    <property type="entry name" value="mTERF"/>
    <property type="match status" value="1"/>
</dbReference>
<evidence type="ECO:0000256" key="1">
    <source>
        <dbReference type="ARBA" id="ARBA00007692"/>
    </source>
</evidence>
<dbReference type="PANTHER" id="PTHR13068:SF213">
    <property type="entry name" value="OS07G0423000 PROTEIN"/>
    <property type="match status" value="1"/>
</dbReference>
<sequence>MLRRRHLNPSPYLPLLLGRGSARSTSATYVTLHASLPPLRHFIERLLGGVGKLSSVDAPAVPRDGGDSLTLHFLRQSCGLAEPQAAAVAARVHLRSTKNAHSVLAILRASGFKPASIARLVTTMPSVLSSTNIGAKIDFYRPNHQLLRDLLRTDKNVLAAVIQSMRLITHNLQHVFLPKLKTLRDHGVTEEVLVKLVTTHPKALTYESSRFDEGLAVMKDLGVSPSSGMFPYAFGVFAKMYQSEWDRTIEIMSL</sequence>
<dbReference type="Proteomes" id="UP000324897">
    <property type="component" value="Unassembled WGS sequence"/>
</dbReference>
<evidence type="ECO:0000313" key="4">
    <source>
        <dbReference type="EMBL" id="TVU06346.1"/>
    </source>
</evidence>
<dbReference type="GO" id="GO:0006353">
    <property type="term" value="P:DNA-templated transcription termination"/>
    <property type="evidence" value="ECO:0007669"/>
    <property type="project" value="UniProtKB-KW"/>
</dbReference>
<keyword evidence="2" id="KW-0804">Transcription</keyword>
<dbReference type="OrthoDB" id="637682at2759"/>
<gene>
    <name evidence="4" type="ORF">EJB05_49555</name>
</gene>
<dbReference type="AlphaFoldDB" id="A0A5J9T4M4"/>
<keyword evidence="2" id="KW-0805">Transcription regulation</keyword>
<name>A0A5J9T4M4_9POAL</name>
<comment type="similarity">
    <text evidence="1">Belongs to the mTERF family.</text>
</comment>
<dbReference type="Gene3D" id="1.25.70.10">
    <property type="entry name" value="Transcription termination factor 3, mitochondrial"/>
    <property type="match status" value="1"/>
</dbReference>
<keyword evidence="3" id="KW-0809">Transit peptide</keyword>
<dbReference type="PANTHER" id="PTHR13068">
    <property type="entry name" value="CGI-12 PROTEIN-RELATED"/>
    <property type="match status" value="1"/>
</dbReference>
<feature type="non-terminal residue" evidence="4">
    <location>
        <position position="1"/>
    </location>
</feature>
<accession>A0A5J9T4M4</accession>
<dbReference type="Gramene" id="TVU06346">
    <property type="protein sequence ID" value="TVU06346"/>
    <property type="gene ID" value="EJB05_49555"/>
</dbReference>
<keyword evidence="5" id="KW-1185">Reference proteome</keyword>
<dbReference type="InterPro" id="IPR038538">
    <property type="entry name" value="MTERF_sf"/>
</dbReference>
<dbReference type="GO" id="GO:0003676">
    <property type="term" value="F:nucleic acid binding"/>
    <property type="evidence" value="ECO:0007669"/>
    <property type="project" value="InterPro"/>
</dbReference>
<reference evidence="4 5" key="1">
    <citation type="journal article" date="2019" name="Sci. Rep.">
        <title>A high-quality genome of Eragrostis curvula grass provides insights into Poaceae evolution and supports new strategies to enhance forage quality.</title>
        <authorList>
            <person name="Carballo J."/>
            <person name="Santos B.A.C.M."/>
            <person name="Zappacosta D."/>
            <person name="Garbus I."/>
            <person name="Selva J.P."/>
            <person name="Gallo C.A."/>
            <person name="Diaz A."/>
            <person name="Albertini E."/>
            <person name="Caccamo M."/>
            <person name="Echenique V."/>
        </authorList>
    </citation>
    <scope>NUCLEOTIDE SEQUENCE [LARGE SCALE GENOMIC DNA]</scope>
    <source>
        <strain evidence="5">cv. Victoria</strain>
        <tissue evidence="4">Leaf</tissue>
    </source>
</reference>
<dbReference type="EMBL" id="RWGY01000051">
    <property type="protein sequence ID" value="TVU06346.1"/>
    <property type="molecule type" value="Genomic_DNA"/>
</dbReference>